<dbReference type="STRING" id="282197.SAMN04488517_101304"/>
<evidence type="ECO:0000256" key="1">
    <source>
        <dbReference type="ARBA" id="ARBA00022448"/>
    </source>
</evidence>
<proteinExistence type="predicted"/>
<dbReference type="PROSITE" id="PS51007">
    <property type="entry name" value="CYTC"/>
    <property type="match status" value="2"/>
</dbReference>
<evidence type="ECO:0000256" key="4">
    <source>
        <dbReference type="ARBA" id="ARBA00022982"/>
    </source>
</evidence>
<dbReference type="InterPro" id="IPR036909">
    <property type="entry name" value="Cyt_c-like_dom_sf"/>
</dbReference>
<feature type="domain" description="Cytochrome c" evidence="7">
    <location>
        <begin position="275"/>
        <end position="378"/>
    </location>
</feature>
<keyword evidence="5 6" id="KW-0408">Iron</keyword>
<evidence type="ECO:0000313" key="8">
    <source>
        <dbReference type="EMBL" id="CTQ31358.1"/>
    </source>
</evidence>
<dbReference type="GO" id="GO:0009055">
    <property type="term" value="F:electron transfer activity"/>
    <property type="evidence" value="ECO:0007669"/>
    <property type="project" value="InterPro"/>
</dbReference>
<protein>
    <submittedName>
        <fullName evidence="8">Cytochrome c2</fullName>
    </submittedName>
</protein>
<feature type="domain" description="Cytochrome c" evidence="7">
    <location>
        <begin position="82"/>
        <end position="170"/>
    </location>
</feature>
<dbReference type="EMBL" id="CXPG01000009">
    <property type="protein sequence ID" value="CTQ31358.1"/>
    <property type="molecule type" value="Genomic_DNA"/>
</dbReference>
<dbReference type="PANTHER" id="PTHR11961">
    <property type="entry name" value="CYTOCHROME C"/>
    <property type="match status" value="1"/>
</dbReference>
<evidence type="ECO:0000256" key="5">
    <source>
        <dbReference type="ARBA" id="ARBA00023004"/>
    </source>
</evidence>
<dbReference type="Proteomes" id="UP000048908">
    <property type="component" value="Unassembled WGS sequence"/>
</dbReference>
<dbReference type="RefSeq" id="WP_082429730.1">
    <property type="nucleotide sequence ID" value="NZ_CXPG01000009.1"/>
</dbReference>
<dbReference type="SUPFAM" id="SSF46626">
    <property type="entry name" value="Cytochrome c"/>
    <property type="match status" value="2"/>
</dbReference>
<keyword evidence="1" id="KW-0813">Transport</keyword>
<evidence type="ECO:0000259" key="7">
    <source>
        <dbReference type="PROSITE" id="PS51007"/>
    </source>
</evidence>
<dbReference type="GO" id="GO:0020037">
    <property type="term" value="F:heme binding"/>
    <property type="evidence" value="ECO:0007669"/>
    <property type="project" value="InterPro"/>
</dbReference>
<keyword evidence="3 6" id="KW-0479">Metal-binding</keyword>
<dbReference type="PRINTS" id="PR00604">
    <property type="entry name" value="CYTCHRMECIAB"/>
</dbReference>
<keyword evidence="2 6" id="KW-0349">Heme</keyword>
<gene>
    <name evidence="8" type="ORF">JAN5088_00113</name>
</gene>
<evidence type="ECO:0000256" key="2">
    <source>
        <dbReference type="ARBA" id="ARBA00022617"/>
    </source>
</evidence>
<dbReference type="InterPro" id="IPR002327">
    <property type="entry name" value="Cyt_c_1A/1B"/>
</dbReference>
<keyword evidence="9" id="KW-1185">Reference proteome</keyword>
<accession>A0A0M6XKA4</accession>
<dbReference type="GO" id="GO:0046872">
    <property type="term" value="F:metal ion binding"/>
    <property type="evidence" value="ECO:0007669"/>
    <property type="project" value="UniProtKB-KW"/>
</dbReference>
<dbReference type="Pfam" id="PF00034">
    <property type="entry name" value="Cytochrom_C"/>
    <property type="match status" value="2"/>
</dbReference>
<dbReference type="Gene3D" id="1.10.760.10">
    <property type="entry name" value="Cytochrome c-like domain"/>
    <property type="match status" value="2"/>
</dbReference>
<dbReference type="AlphaFoldDB" id="A0A0M6XKA4"/>
<organism evidence="8 9">
    <name type="scientific">Jannaschia rubra</name>
    <dbReference type="NCBI Taxonomy" id="282197"/>
    <lineage>
        <taxon>Bacteria</taxon>
        <taxon>Pseudomonadati</taxon>
        <taxon>Pseudomonadota</taxon>
        <taxon>Alphaproteobacteria</taxon>
        <taxon>Rhodobacterales</taxon>
        <taxon>Roseobacteraceae</taxon>
        <taxon>Jannaschia</taxon>
    </lineage>
</organism>
<evidence type="ECO:0000256" key="6">
    <source>
        <dbReference type="PROSITE-ProRule" id="PRU00433"/>
    </source>
</evidence>
<evidence type="ECO:0000313" key="9">
    <source>
        <dbReference type="Proteomes" id="UP000048908"/>
    </source>
</evidence>
<name>A0A0M6XKA4_9RHOB</name>
<reference evidence="8 9" key="1">
    <citation type="submission" date="2015-07" db="EMBL/GenBank/DDBJ databases">
        <authorList>
            <person name="Noorani M."/>
        </authorList>
    </citation>
    <scope>NUCLEOTIDE SEQUENCE [LARGE SCALE GENOMIC DNA]</scope>
    <source>
        <strain evidence="8 9">CECT 5088</strain>
    </source>
</reference>
<keyword evidence="4" id="KW-0249">Electron transport</keyword>
<sequence>MSRSVERRTRFAIALCGIAVAATAIAPEMPSRLMASFTMTAQAQTVPTGEELALGRLATPDEIAAWDIDIRPDGAGLPDGSGDVWTGEELYVENCASCHGDFGESIGRWPQLAGGQGTLTRDRPVKTIGSYWPYLSTVYDYVHRAMPFGDAQSLSDDDVYAITAYLLYLNDLVDDDFVLDREALAGFDMPNVNGFYPDDRAETEFGVFSAPICMEDCRNEVEITARAEVVDVTPDDETARLAREAAATGENSGITEADAQVTTPDGAAAPTSDPDLIAQGEGVFRQCKSCHQVGEGAGNRTGPVLNGVVGHQAGAVEGFRYSGALEKKAEAGLVWTQEELAAFLTAPRDYLPGTKMVFRGLRDEEERAAVIAYLQSIEE</sequence>
<dbReference type="InterPro" id="IPR009056">
    <property type="entry name" value="Cyt_c-like_dom"/>
</dbReference>
<evidence type="ECO:0000256" key="3">
    <source>
        <dbReference type="ARBA" id="ARBA00022723"/>
    </source>
</evidence>